<dbReference type="KEGG" id="aal:EP13_17860"/>
<gene>
    <name evidence="7" type="ORF">EP13_17860</name>
</gene>
<dbReference type="AlphaFoldDB" id="A0A075P650"/>
<feature type="transmembrane region" description="Helical" evidence="5">
    <location>
        <begin position="259"/>
        <end position="280"/>
    </location>
</feature>
<dbReference type="SUPFAM" id="SSF103473">
    <property type="entry name" value="MFS general substrate transporter"/>
    <property type="match status" value="1"/>
</dbReference>
<dbReference type="InterPro" id="IPR001958">
    <property type="entry name" value="Tet-R_TetA/multi-R_MdtG-like"/>
</dbReference>
<feature type="domain" description="Major facilitator superfamily (MFS) profile" evidence="6">
    <location>
        <begin position="10"/>
        <end position="402"/>
    </location>
</feature>
<evidence type="ECO:0000256" key="2">
    <source>
        <dbReference type="ARBA" id="ARBA00022692"/>
    </source>
</evidence>
<name>A0A075P650_9ALTE</name>
<feature type="transmembrane region" description="Helical" evidence="5">
    <location>
        <begin position="315"/>
        <end position="337"/>
    </location>
</feature>
<feature type="transmembrane region" description="Helical" evidence="5">
    <location>
        <begin position="349"/>
        <end position="372"/>
    </location>
</feature>
<feature type="transmembrane region" description="Helical" evidence="5">
    <location>
        <begin position="44"/>
        <end position="64"/>
    </location>
</feature>
<evidence type="ECO:0000256" key="5">
    <source>
        <dbReference type="SAM" id="Phobius"/>
    </source>
</evidence>
<keyword evidence="8" id="KW-1185">Reference proteome</keyword>
<evidence type="ECO:0000259" key="6">
    <source>
        <dbReference type="PROSITE" id="PS50850"/>
    </source>
</evidence>
<evidence type="ECO:0000256" key="4">
    <source>
        <dbReference type="ARBA" id="ARBA00023136"/>
    </source>
</evidence>
<dbReference type="PRINTS" id="PR01035">
    <property type="entry name" value="TCRTETA"/>
</dbReference>
<dbReference type="InterPro" id="IPR011701">
    <property type="entry name" value="MFS"/>
</dbReference>
<keyword evidence="4 5" id="KW-0472">Membrane</keyword>
<evidence type="ECO:0000313" key="7">
    <source>
        <dbReference type="EMBL" id="AIG00396.1"/>
    </source>
</evidence>
<dbReference type="GO" id="GO:0022857">
    <property type="term" value="F:transmembrane transporter activity"/>
    <property type="evidence" value="ECO:0007669"/>
    <property type="project" value="InterPro"/>
</dbReference>
<dbReference type="PANTHER" id="PTHR23546">
    <property type="entry name" value="TRANSPORT PROTEIN"/>
    <property type="match status" value="1"/>
</dbReference>
<keyword evidence="3 5" id="KW-1133">Transmembrane helix</keyword>
<dbReference type="InterPro" id="IPR036259">
    <property type="entry name" value="MFS_trans_sf"/>
</dbReference>
<evidence type="ECO:0000313" key="8">
    <source>
        <dbReference type="Proteomes" id="UP000056090"/>
    </source>
</evidence>
<sequence length="402" mass="42634">MTAQTSTSASLNILFCALLATAIGQSVMLTTLPSLGREAGLSEFHIATIMSSSALIFAFGTSFWSRVAKKRGYRRILMVGLAGYSAGTLAFAGMWSLGFSGVLSGSVLFIALLVSRSLQSTIMSASPPSAVGYAIAISANAKRVGAISRVTSANNVGQLVGPVFAGVLVSFSLVFPLYCVVIFTLIALFLVWWKLPNINHPSVTTANKGNASAAAKTNKGITLVLVLTCASLFCAMAMMQQTLGFFFIDHYHLTPVQSAQQVGIAMMLSASTALAIQLLIVQKHRISADGMIPLALLCLTLAYFVMYVHQHMMLLYAAMLLMGAGMGLGYPSLAAAATQYCKPGNQAQVTGYITATPAMGYIMGPPVAAMLYQKNIHYPFLAASVLLAGFLILVSYFLLRNK</sequence>
<dbReference type="InterPro" id="IPR020846">
    <property type="entry name" value="MFS_dom"/>
</dbReference>
<reference evidence="7 8" key="1">
    <citation type="submission" date="2014-06" db="EMBL/GenBank/DDBJ databases">
        <title>Genomes of Alteromonas australica, a world apart.</title>
        <authorList>
            <person name="Gonzaga A."/>
            <person name="Lopez-Perez M."/>
            <person name="Rodriguez-Valera F."/>
        </authorList>
    </citation>
    <scope>NUCLEOTIDE SEQUENCE [LARGE SCALE GENOMIC DNA]</scope>
    <source>
        <strain evidence="7 8">H 17</strain>
    </source>
</reference>
<feature type="transmembrane region" description="Helical" evidence="5">
    <location>
        <begin position="76"/>
        <end position="95"/>
    </location>
</feature>
<dbReference type="Pfam" id="PF07690">
    <property type="entry name" value="MFS_1"/>
    <property type="match status" value="1"/>
</dbReference>
<protein>
    <submittedName>
        <fullName evidence="7">MFS transporter</fullName>
    </submittedName>
</protein>
<keyword evidence="2 5" id="KW-0812">Transmembrane</keyword>
<feature type="transmembrane region" description="Helical" evidence="5">
    <location>
        <begin position="378"/>
        <end position="399"/>
    </location>
</feature>
<evidence type="ECO:0000256" key="1">
    <source>
        <dbReference type="ARBA" id="ARBA00004141"/>
    </source>
</evidence>
<feature type="transmembrane region" description="Helical" evidence="5">
    <location>
        <begin position="163"/>
        <end position="193"/>
    </location>
</feature>
<feature type="transmembrane region" description="Helical" evidence="5">
    <location>
        <begin position="292"/>
        <end position="309"/>
    </location>
</feature>
<dbReference type="eggNOG" id="COG2814">
    <property type="taxonomic scope" value="Bacteria"/>
</dbReference>
<dbReference type="EMBL" id="CP008849">
    <property type="protein sequence ID" value="AIG00396.1"/>
    <property type="molecule type" value="Genomic_DNA"/>
</dbReference>
<dbReference type="Gene3D" id="1.20.1250.20">
    <property type="entry name" value="MFS general substrate transporter like domains"/>
    <property type="match status" value="1"/>
</dbReference>
<dbReference type="Proteomes" id="UP000056090">
    <property type="component" value="Chromosome"/>
</dbReference>
<dbReference type="GeneID" id="78256745"/>
<dbReference type="GO" id="GO:0016020">
    <property type="term" value="C:membrane"/>
    <property type="evidence" value="ECO:0007669"/>
    <property type="project" value="UniProtKB-SubCell"/>
</dbReference>
<comment type="subcellular location">
    <subcellularLocation>
        <location evidence="1">Membrane</location>
        <topology evidence="1">Multi-pass membrane protein</topology>
    </subcellularLocation>
</comment>
<feature type="transmembrane region" description="Helical" evidence="5">
    <location>
        <begin position="220"/>
        <end position="239"/>
    </location>
</feature>
<dbReference type="PANTHER" id="PTHR23546:SF1">
    <property type="entry name" value="MEMBRANE PROTEIN"/>
    <property type="match status" value="1"/>
</dbReference>
<organism evidence="7 8">
    <name type="scientific">Alteromonas australica</name>
    <dbReference type="NCBI Taxonomy" id="589873"/>
    <lineage>
        <taxon>Bacteria</taxon>
        <taxon>Pseudomonadati</taxon>
        <taxon>Pseudomonadota</taxon>
        <taxon>Gammaproteobacteria</taxon>
        <taxon>Alteromonadales</taxon>
        <taxon>Alteromonadaceae</taxon>
        <taxon>Alteromonas/Salinimonas group</taxon>
        <taxon>Alteromonas</taxon>
    </lineage>
</organism>
<dbReference type="RefSeq" id="WP_081869534.1">
    <property type="nucleotide sequence ID" value="NZ_CBCSKJ010000004.1"/>
</dbReference>
<proteinExistence type="predicted"/>
<dbReference type="PROSITE" id="PS50850">
    <property type="entry name" value="MFS"/>
    <property type="match status" value="1"/>
</dbReference>
<accession>A0A075P650</accession>
<evidence type="ECO:0000256" key="3">
    <source>
        <dbReference type="ARBA" id="ARBA00022989"/>
    </source>
</evidence>
<feature type="transmembrane region" description="Helical" evidence="5">
    <location>
        <begin position="12"/>
        <end position="32"/>
    </location>
</feature>